<name>A0A8S4RZI1_9NEOP</name>
<dbReference type="EMBL" id="CAKXAJ010025674">
    <property type="protein sequence ID" value="CAH2242690.1"/>
    <property type="molecule type" value="Genomic_DNA"/>
</dbReference>
<evidence type="ECO:0000313" key="3">
    <source>
        <dbReference type="Proteomes" id="UP000838756"/>
    </source>
</evidence>
<feature type="compositionally biased region" description="Basic and acidic residues" evidence="1">
    <location>
        <begin position="44"/>
        <end position="54"/>
    </location>
</feature>
<dbReference type="AlphaFoldDB" id="A0A8S4RZI1"/>
<sequence length="143" mass="14377">MTVARGTASAHPRAGGPWEAGAGCPWEAGAGGPWVAGAGGTGHASEKAEARSDASEGTEGFSEAGGDGASTSFCNDPTAEPPPATTPGERGEKRGRTGEGEGGGTVTHSLVYRLTTVCLSNAKTHKLYSNTKLCESTMEIVII</sequence>
<feature type="compositionally biased region" description="Basic and acidic residues" evidence="1">
    <location>
        <begin position="89"/>
        <end position="99"/>
    </location>
</feature>
<keyword evidence="3" id="KW-1185">Reference proteome</keyword>
<evidence type="ECO:0000313" key="2">
    <source>
        <dbReference type="EMBL" id="CAH2242690.1"/>
    </source>
</evidence>
<protein>
    <submittedName>
        <fullName evidence="2">Jg7587 protein</fullName>
    </submittedName>
</protein>
<organism evidence="2 3">
    <name type="scientific">Pararge aegeria aegeria</name>
    <dbReference type="NCBI Taxonomy" id="348720"/>
    <lineage>
        <taxon>Eukaryota</taxon>
        <taxon>Metazoa</taxon>
        <taxon>Ecdysozoa</taxon>
        <taxon>Arthropoda</taxon>
        <taxon>Hexapoda</taxon>
        <taxon>Insecta</taxon>
        <taxon>Pterygota</taxon>
        <taxon>Neoptera</taxon>
        <taxon>Endopterygota</taxon>
        <taxon>Lepidoptera</taxon>
        <taxon>Glossata</taxon>
        <taxon>Ditrysia</taxon>
        <taxon>Papilionoidea</taxon>
        <taxon>Nymphalidae</taxon>
        <taxon>Satyrinae</taxon>
        <taxon>Satyrini</taxon>
        <taxon>Parargina</taxon>
        <taxon>Pararge</taxon>
    </lineage>
</organism>
<feature type="compositionally biased region" description="Gly residues" evidence="1">
    <location>
        <begin position="29"/>
        <end position="42"/>
    </location>
</feature>
<dbReference type="Proteomes" id="UP000838756">
    <property type="component" value="Unassembled WGS sequence"/>
</dbReference>
<accession>A0A8S4RZI1</accession>
<proteinExistence type="predicted"/>
<gene>
    <name evidence="2" type="primary">jg7587</name>
    <name evidence="2" type="ORF">PAEG_LOCUS18930</name>
</gene>
<feature type="region of interest" description="Disordered" evidence="1">
    <location>
        <begin position="1"/>
        <end position="106"/>
    </location>
</feature>
<reference evidence="2" key="1">
    <citation type="submission" date="2022-03" db="EMBL/GenBank/DDBJ databases">
        <authorList>
            <person name="Lindestad O."/>
        </authorList>
    </citation>
    <scope>NUCLEOTIDE SEQUENCE</scope>
</reference>
<comment type="caution">
    <text evidence="2">The sequence shown here is derived from an EMBL/GenBank/DDBJ whole genome shotgun (WGS) entry which is preliminary data.</text>
</comment>
<evidence type="ECO:0000256" key="1">
    <source>
        <dbReference type="SAM" id="MobiDB-lite"/>
    </source>
</evidence>